<dbReference type="PANTHER" id="PTHR21403">
    <property type="entry name" value="ATP PHOSPHORIBOSYLTRANSFERASE ATP-PRTASE"/>
    <property type="match status" value="1"/>
</dbReference>
<feature type="domain" description="ATP phosphoribosyltransferase catalytic" evidence="13">
    <location>
        <begin position="148"/>
        <end position="288"/>
    </location>
</feature>
<dbReference type="NCBIfam" id="TIGR00070">
    <property type="entry name" value="hisG"/>
    <property type="match status" value="1"/>
</dbReference>
<dbReference type="Gene3D" id="3.30.70.120">
    <property type="match status" value="1"/>
</dbReference>
<dbReference type="Pfam" id="PF01503">
    <property type="entry name" value="PRA-PH"/>
    <property type="match status" value="1"/>
</dbReference>
<comment type="catalytic activity">
    <reaction evidence="1">
        <text>1-(5-phospho-beta-D-ribosyl)-ATP + diphosphate = 5-phospho-alpha-D-ribose 1-diphosphate + ATP</text>
        <dbReference type="Rhea" id="RHEA:18473"/>
        <dbReference type="ChEBI" id="CHEBI:30616"/>
        <dbReference type="ChEBI" id="CHEBI:33019"/>
        <dbReference type="ChEBI" id="CHEBI:58017"/>
        <dbReference type="ChEBI" id="CHEBI:73183"/>
        <dbReference type="EC" id="2.4.2.17"/>
    </reaction>
</comment>
<evidence type="ECO:0000256" key="9">
    <source>
        <dbReference type="ARBA" id="ARBA00022801"/>
    </source>
</evidence>
<dbReference type="Pfam" id="PF01634">
    <property type="entry name" value="HisG"/>
    <property type="match status" value="1"/>
</dbReference>
<dbReference type="InterPro" id="IPR013820">
    <property type="entry name" value="ATP_PRibTrfase_cat"/>
</dbReference>
<keyword evidence="5" id="KW-0028">Amino-acid biosynthesis</keyword>
<keyword evidence="10" id="KW-0067">ATP-binding</keyword>
<evidence type="ECO:0000256" key="11">
    <source>
        <dbReference type="ARBA" id="ARBA00023102"/>
    </source>
</evidence>
<dbReference type="GO" id="GO:0000287">
    <property type="term" value="F:magnesium ion binding"/>
    <property type="evidence" value="ECO:0007669"/>
    <property type="project" value="InterPro"/>
</dbReference>
<dbReference type="NCBIfam" id="TIGR03188">
    <property type="entry name" value="histidine_hisI"/>
    <property type="match status" value="1"/>
</dbReference>
<dbReference type="SUPFAM" id="SSF51395">
    <property type="entry name" value="FMN-linked oxidoreductases"/>
    <property type="match status" value="1"/>
</dbReference>
<dbReference type="GO" id="GO:0003879">
    <property type="term" value="F:ATP phosphoribosyltransferase activity"/>
    <property type="evidence" value="ECO:0007669"/>
    <property type="project" value="UniProtKB-EC"/>
</dbReference>
<accession>A0AAE0TAH6</accession>
<dbReference type="Pfam" id="PF08029">
    <property type="entry name" value="HisG_C"/>
    <property type="match status" value="1"/>
</dbReference>
<dbReference type="GO" id="GO:0016491">
    <property type="term" value="F:oxidoreductase activity"/>
    <property type="evidence" value="ECO:0007669"/>
    <property type="project" value="InterPro"/>
</dbReference>
<dbReference type="GO" id="GO:0005524">
    <property type="term" value="F:ATP binding"/>
    <property type="evidence" value="ECO:0007669"/>
    <property type="project" value="UniProtKB-KW"/>
</dbReference>
<dbReference type="Pfam" id="PF00724">
    <property type="entry name" value="Oxidored_FMN"/>
    <property type="match status" value="1"/>
</dbReference>
<dbReference type="SUPFAM" id="SSF53850">
    <property type="entry name" value="Periplasmic binding protein-like II"/>
    <property type="match status" value="1"/>
</dbReference>
<keyword evidence="11" id="KW-0368">Histidine biosynthesis</keyword>
<dbReference type="InterPro" id="IPR018198">
    <property type="entry name" value="ATP_PRibTrfase_CS"/>
</dbReference>
<evidence type="ECO:0008006" key="17">
    <source>
        <dbReference type="Google" id="ProtNLM"/>
    </source>
</evidence>
<dbReference type="InterPro" id="IPR001348">
    <property type="entry name" value="ATP_PRibTrfase_HisG"/>
</dbReference>
<comment type="pathway">
    <text evidence="3">Amino-acid biosynthesis; L-histidine biosynthesis; L-histidine from 5-phospho-alpha-D-ribose 1-diphosphate: step 1/9.</text>
</comment>
<dbReference type="NCBIfam" id="TIGR03455">
    <property type="entry name" value="HisG_C-term"/>
    <property type="match status" value="1"/>
</dbReference>
<keyword evidence="9" id="KW-0378">Hydrolase</keyword>
<reference evidence="15" key="1">
    <citation type="journal article" date="2021" name="Genome Biol. Evol.">
        <title>A High-Quality Reference Genome for a Parasitic Bivalve with Doubly Uniparental Inheritance (Bivalvia: Unionida).</title>
        <authorList>
            <person name="Smith C.H."/>
        </authorList>
    </citation>
    <scope>NUCLEOTIDE SEQUENCE</scope>
    <source>
        <strain evidence="15">CHS0354</strain>
    </source>
</reference>
<dbReference type="PANTHER" id="PTHR21403:SF8">
    <property type="entry name" value="ATP PHOSPHORIBOSYLTRANSFERASE"/>
    <property type="match status" value="1"/>
</dbReference>
<evidence type="ECO:0000256" key="4">
    <source>
        <dbReference type="ARBA" id="ARBA00005204"/>
    </source>
</evidence>
<keyword evidence="16" id="KW-1185">Reference proteome</keyword>
<dbReference type="InterPro" id="IPR001155">
    <property type="entry name" value="OxRdtase_FMN_N"/>
</dbReference>
<dbReference type="InterPro" id="IPR011322">
    <property type="entry name" value="N-reg_PII-like_a/b"/>
</dbReference>
<evidence type="ECO:0000256" key="10">
    <source>
        <dbReference type="ARBA" id="ARBA00022840"/>
    </source>
</evidence>
<organism evidence="15 16">
    <name type="scientific">Potamilus streckersoni</name>
    <dbReference type="NCBI Taxonomy" id="2493646"/>
    <lineage>
        <taxon>Eukaryota</taxon>
        <taxon>Metazoa</taxon>
        <taxon>Spiralia</taxon>
        <taxon>Lophotrochozoa</taxon>
        <taxon>Mollusca</taxon>
        <taxon>Bivalvia</taxon>
        <taxon>Autobranchia</taxon>
        <taxon>Heteroconchia</taxon>
        <taxon>Palaeoheterodonta</taxon>
        <taxon>Unionida</taxon>
        <taxon>Unionoidea</taxon>
        <taxon>Unionidae</taxon>
        <taxon>Ambleminae</taxon>
        <taxon>Lampsilini</taxon>
        <taxon>Potamilus</taxon>
    </lineage>
</organism>
<sequence>MYQRLIERGNQPADTSYTASLLTAGAHKILKKVAEESAEVLMASVSSDKTHLTAEIADLYYHVMVLMINKGITPADVRAELEKRSALSGLAEKAALRKPYSMAVPKKGRIAERTEILLKKAGLNYTRRHRQDVAYCLNAPLMLVFLPAHDIPLYVGEGEIHYGITGQDLVAENDVCVEEVETLAYGICKLCVQAPKGKYADAEALAGKRVVTSFPRLAEQYFKTRELPIRIRTVNGSVEAACSLGLADAVVDLVESGETMEAAGLEALDTIMRTETVFIANPRVAEDEFTQILKMRFNGIKTAEQNVIIEYNIPSARLPDAVRITPGSKSPTVMDTGEAGWKAVKSLIPRADINHVIERISLLESFTLYNHTIRNRIVVPPSDGNAQRDGRVSHTIFEYYLKLAKQEAGTLILDNAYVAQQGKSSPLQLGISEEEHINGLKNLVKILTDEGVYVGIRFSHAGAKTNEKICGEQPVGPSEINFGKDYDNSREFDEDDAEEITMYFTHAIERAEEIGFHFVEVNAAQQMLFDQCINTRYNQRTDKYGGPMENRLRLLITVLDAMRTRVKGKIPISLFFSIHDKVQDKADPDFSAQDFDQFIRLLEPHVDFFHPITIHVMNKFFGEEVTLLEWIRNSTSKPLIAEGNIKSTSVLKEAIGLEKAEMYCLDKGLLSRPNWLQFIQKKITG</sequence>
<evidence type="ECO:0000259" key="12">
    <source>
        <dbReference type="Pfam" id="PF00724"/>
    </source>
</evidence>
<evidence type="ECO:0000259" key="14">
    <source>
        <dbReference type="Pfam" id="PF08029"/>
    </source>
</evidence>
<dbReference type="GO" id="GO:0004636">
    <property type="term" value="F:phosphoribosyl-ATP diphosphatase activity"/>
    <property type="evidence" value="ECO:0007669"/>
    <property type="project" value="UniProtKB-EC"/>
</dbReference>
<evidence type="ECO:0000256" key="6">
    <source>
        <dbReference type="ARBA" id="ARBA00022676"/>
    </source>
</evidence>
<dbReference type="InterPro" id="IPR013785">
    <property type="entry name" value="Aldolase_TIM"/>
</dbReference>
<dbReference type="SUPFAM" id="SSF101386">
    <property type="entry name" value="all-alpha NTP pyrophosphatases"/>
    <property type="match status" value="1"/>
</dbReference>
<keyword evidence="6" id="KW-0328">Glycosyltransferase</keyword>
<protein>
    <recommendedName>
        <fullName evidence="17">Phosphoribosyl-ATP diphosphatase</fullName>
    </recommendedName>
</protein>
<dbReference type="HAMAP" id="MF_00079">
    <property type="entry name" value="HisG_Long"/>
    <property type="match status" value="1"/>
</dbReference>
<reference evidence="15" key="3">
    <citation type="submission" date="2023-05" db="EMBL/GenBank/DDBJ databases">
        <authorList>
            <person name="Smith C.H."/>
        </authorList>
    </citation>
    <scope>NUCLEOTIDE SEQUENCE</scope>
    <source>
        <strain evidence="15">CHS0354</strain>
        <tissue evidence="15">Mantle</tissue>
    </source>
</reference>
<evidence type="ECO:0000256" key="3">
    <source>
        <dbReference type="ARBA" id="ARBA00004667"/>
    </source>
</evidence>
<evidence type="ECO:0000256" key="8">
    <source>
        <dbReference type="ARBA" id="ARBA00022741"/>
    </source>
</evidence>
<dbReference type="CDD" id="cd11534">
    <property type="entry name" value="NTP-PPase_HisIE_like"/>
    <property type="match status" value="1"/>
</dbReference>
<name>A0AAE0TAH6_9BIVA</name>
<dbReference type="AlphaFoldDB" id="A0AAE0TAH6"/>
<reference evidence="15" key="2">
    <citation type="journal article" date="2021" name="Genome Biol. Evol.">
        <title>Developing a high-quality reference genome for a parasitic bivalve with doubly uniparental inheritance (Bivalvia: Unionida).</title>
        <authorList>
            <person name="Smith C.H."/>
        </authorList>
    </citation>
    <scope>NUCLEOTIDE SEQUENCE</scope>
    <source>
        <strain evidence="15">CHS0354</strain>
        <tissue evidence="15">Mantle</tissue>
    </source>
</reference>
<comment type="caution">
    <text evidence="15">The sequence shown here is derived from an EMBL/GenBank/DDBJ whole genome shotgun (WGS) entry which is preliminary data.</text>
</comment>
<dbReference type="Gene3D" id="1.10.287.1080">
    <property type="entry name" value="MazG-like"/>
    <property type="match status" value="1"/>
</dbReference>
<evidence type="ECO:0000256" key="7">
    <source>
        <dbReference type="ARBA" id="ARBA00022679"/>
    </source>
</evidence>
<dbReference type="InterPro" id="IPR020621">
    <property type="entry name" value="ATP-PRT_HisG_long"/>
</dbReference>
<dbReference type="InterPro" id="IPR021130">
    <property type="entry name" value="PRib-ATP_PPHydrolase-like"/>
</dbReference>
<comment type="pathway">
    <text evidence="4">Amino-acid biosynthesis; L-histidine biosynthesis; L-histidine from 5-phospho-alpha-D-ribose 1-diphosphate: step 2/9.</text>
</comment>
<evidence type="ECO:0000256" key="5">
    <source>
        <dbReference type="ARBA" id="ARBA00022605"/>
    </source>
</evidence>
<dbReference type="PROSITE" id="PS01316">
    <property type="entry name" value="ATP_P_PHORIBOSYLTR"/>
    <property type="match status" value="1"/>
</dbReference>
<comment type="catalytic activity">
    <reaction evidence="2">
        <text>1-(5-phospho-beta-D-ribosyl)-ATP + H2O = 1-(5-phospho-beta-D-ribosyl)-5'-AMP + diphosphate + H(+)</text>
        <dbReference type="Rhea" id="RHEA:22828"/>
        <dbReference type="ChEBI" id="CHEBI:15377"/>
        <dbReference type="ChEBI" id="CHEBI:15378"/>
        <dbReference type="ChEBI" id="CHEBI:33019"/>
        <dbReference type="ChEBI" id="CHEBI:59457"/>
        <dbReference type="ChEBI" id="CHEBI:73183"/>
        <dbReference type="EC" id="3.6.1.31"/>
    </reaction>
</comment>
<dbReference type="GO" id="GO:0005737">
    <property type="term" value="C:cytoplasm"/>
    <property type="evidence" value="ECO:0007669"/>
    <property type="project" value="InterPro"/>
</dbReference>
<dbReference type="InterPro" id="IPR008179">
    <property type="entry name" value="HisE"/>
</dbReference>
<feature type="domain" description="Histidine biosynthesis HisG C-terminal" evidence="14">
    <location>
        <begin position="303"/>
        <end position="360"/>
    </location>
</feature>
<dbReference type="GO" id="GO:0000105">
    <property type="term" value="P:L-histidine biosynthetic process"/>
    <property type="evidence" value="ECO:0007669"/>
    <property type="project" value="UniProtKB-KW"/>
</dbReference>
<evidence type="ECO:0000256" key="1">
    <source>
        <dbReference type="ARBA" id="ARBA00000915"/>
    </source>
</evidence>
<dbReference type="EMBL" id="JAEAOA010001141">
    <property type="protein sequence ID" value="KAK3606756.1"/>
    <property type="molecule type" value="Genomic_DNA"/>
</dbReference>
<dbReference type="SUPFAM" id="SSF54913">
    <property type="entry name" value="GlnB-like"/>
    <property type="match status" value="1"/>
</dbReference>
<dbReference type="GO" id="GO:0010181">
    <property type="term" value="F:FMN binding"/>
    <property type="evidence" value="ECO:0007669"/>
    <property type="project" value="InterPro"/>
</dbReference>
<feature type="domain" description="NADH:flavin oxidoreductase/NADH oxidase N-terminal" evidence="12">
    <location>
        <begin position="362"/>
        <end position="683"/>
    </location>
</feature>
<dbReference type="InterPro" id="IPR013115">
    <property type="entry name" value="HisG_C"/>
</dbReference>
<gene>
    <name evidence="15" type="ORF">CHS0354_018350</name>
</gene>
<evidence type="ECO:0000256" key="2">
    <source>
        <dbReference type="ARBA" id="ARBA00001460"/>
    </source>
</evidence>
<dbReference type="Proteomes" id="UP001195483">
    <property type="component" value="Unassembled WGS sequence"/>
</dbReference>
<evidence type="ECO:0000313" key="16">
    <source>
        <dbReference type="Proteomes" id="UP001195483"/>
    </source>
</evidence>
<keyword evidence="7" id="KW-0808">Transferase</keyword>
<dbReference type="InterPro" id="IPR015867">
    <property type="entry name" value="N-reg_PII/ATP_PRibTrfase_C"/>
</dbReference>
<proteinExistence type="inferred from homology"/>
<evidence type="ECO:0000259" key="13">
    <source>
        <dbReference type="Pfam" id="PF01634"/>
    </source>
</evidence>
<dbReference type="Gene3D" id="3.20.20.70">
    <property type="entry name" value="Aldolase class I"/>
    <property type="match status" value="1"/>
</dbReference>
<dbReference type="Gene3D" id="3.40.190.10">
    <property type="entry name" value="Periplasmic binding protein-like II"/>
    <property type="match status" value="2"/>
</dbReference>
<keyword evidence="8" id="KW-0547">Nucleotide-binding</keyword>
<evidence type="ECO:0000313" key="15">
    <source>
        <dbReference type="EMBL" id="KAK3606756.1"/>
    </source>
</evidence>